<dbReference type="InterPro" id="IPR007372">
    <property type="entry name" value="Lipid/polyisoprenoid-bd_YceI"/>
</dbReference>
<name>A0A563DGB6_9FLAO</name>
<dbReference type="AlphaFoldDB" id="A0A563DGB6"/>
<dbReference type="SUPFAM" id="SSF101874">
    <property type="entry name" value="YceI-like"/>
    <property type="match status" value="1"/>
</dbReference>
<dbReference type="RefSeq" id="WP_146261776.1">
    <property type="nucleotide sequence ID" value="NZ_SELG01000031.1"/>
</dbReference>
<gene>
    <name evidence="2" type="ORF">ETU09_04510</name>
</gene>
<dbReference type="InterPro" id="IPR036761">
    <property type="entry name" value="TTHA0802/YceI-like_sf"/>
</dbReference>
<evidence type="ECO:0000313" key="3">
    <source>
        <dbReference type="Proteomes" id="UP000319499"/>
    </source>
</evidence>
<dbReference type="OrthoDB" id="9811006at2"/>
<accession>A0A563DGB6</accession>
<dbReference type="Pfam" id="PF04264">
    <property type="entry name" value="YceI"/>
    <property type="match status" value="1"/>
</dbReference>
<dbReference type="PANTHER" id="PTHR34406:SF1">
    <property type="entry name" value="PROTEIN YCEI"/>
    <property type="match status" value="1"/>
</dbReference>
<dbReference type="EMBL" id="SELH01000016">
    <property type="protein sequence ID" value="TWP29109.1"/>
    <property type="molecule type" value="Genomic_DNA"/>
</dbReference>
<comment type="caution">
    <text evidence="2">The sequence shown here is derived from an EMBL/GenBank/DDBJ whole genome shotgun (WGS) entry which is preliminary data.</text>
</comment>
<organism evidence="2 3">
    <name type="scientific">Apibacter muscae</name>
    <dbReference type="NCBI Taxonomy" id="2509004"/>
    <lineage>
        <taxon>Bacteria</taxon>
        <taxon>Pseudomonadati</taxon>
        <taxon>Bacteroidota</taxon>
        <taxon>Flavobacteriia</taxon>
        <taxon>Flavobacteriales</taxon>
        <taxon>Weeksellaceae</taxon>
        <taxon>Apibacter</taxon>
    </lineage>
</organism>
<dbReference type="Proteomes" id="UP000319499">
    <property type="component" value="Unassembled WGS sequence"/>
</dbReference>
<dbReference type="PANTHER" id="PTHR34406">
    <property type="entry name" value="PROTEIN YCEI"/>
    <property type="match status" value="1"/>
</dbReference>
<reference evidence="2 3" key="1">
    <citation type="submission" date="2019-02" db="EMBL/GenBank/DDBJ databases">
        <title>Apibacter muscae sp. nov.: a novel member of the house fly microbiota.</title>
        <authorList>
            <person name="Park R."/>
        </authorList>
    </citation>
    <scope>NUCLEOTIDE SEQUENCE [LARGE SCALE GENOMIC DNA]</scope>
    <source>
        <strain evidence="2 3">AL1</strain>
    </source>
</reference>
<evidence type="ECO:0000259" key="1">
    <source>
        <dbReference type="SMART" id="SM00867"/>
    </source>
</evidence>
<dbReference type="Gene3D" id="2.40.128.110">
    <property type="entry name" value="Lipid/polyisoprenoid-binding, YceI-like"/>
    <property type="match status" value="1"/>
</dbReference>
<feature type="domain" description="Lipid/polyisoprenoid-binding YceI-like" evidence="1">
    <location>
        <begin position="22"/>
        <end position="186"/>
    </location>
</feature>
<evidence type="ECO:0000313" key="2">
    <source>
        <dbReference type="EMBL" id="TWP29109.1"/>
    </source>
</evidence>
<keyword evidence="3" id="KW-1185">Reference proteome</keyword>
<dbReference type="SMART" id="SM00867">
    <property type="entry name" value="YceI"/>
    <property type="match status" value="1"/>
</dbReference>
<proteinExistence type="predicted"/>
<protein>
    <submittedName>
        <fullName evidence="2">YceI family protein</fullName>
    </submittedName>
</protein>
<sequence>MGSDVFNQDLCIVNYNEIYSKEWGLNKLNSNFLFYVKHNGISTLEFEFFEFEATLYSPTGNLDYLELYFTVDTSSLKSNMHFRDEHVKSPYFLNSKLFPRITFSSTSKFLGKKLIGELTIKGITKKIIFNQTYLNGTKNSIKNSIHLEMTTSINIEDFGVNYNKINPQGISVVDKSIEILLDLEFDQI</sequence>